<dbReference type="GO" id="GO:0005576">
    <property type="term" value="C:extracellular region"/>
    <property type="evidence" value="ECO:0007669"/>
    <property type="project" value="TreeGrafter"/>
</dbReference>
<dbReference type="PANTHER" id="PTHR30582">
    <property type="entry name" value="L,D-TRANSPEPTIDASE"/>
    <property type="match status" value="1"/>
</dbReference>
<reference evidence="11" key="1">
    <citation type="journal article" date="2015" name="Nature">
        <title>Complex archaea that bridge the gap between prokaryotes and eukaryotes.</title>
        <authorList>
            <person name="Spang A."/>
            <person name="Saw J.H."/>
            <person name="Jorgensen S.L."/>
            <person name="Zaremba-Niedzwiedzka K."/>
            <person name="Martijn J."/>
            <person name="Lind A.E."/>
            <person name="van Eijk R."/>
            <person name="Schleper C."/>
            <person name="Guy L."/>
            <person name="Ettema T.J."/>
        </authorList>
    </citation>
    <scope>NUCLEOTIDE SEQUENCE</scope>
</reference>
<protein>
    <submittedName>
        <fullName evidence="11">Uncharacterized protein</fullName>
    </submittedName>
</protein>
<evidence type="ECO:0000256" key="8">
    <source>
        <dbReference type="ARBA" id="ARBA00023316"/>
    </source>
</evidence>
<dbReference type="AlphaFoldDB" id="A0A0F8ZXZ0"/>
<feature type="domain" description="L,D-TPase catalytic" evidence="10">
    <location>
        <begin position="199"/>
        <end position="333"/>
    </location>
</feature>
<evidence type="ECO:0000256" key="2">
    <source>
        <dbReference type="ARBA" id="ARBA00005992"/>
    </source>
</evidence>
<evidence type="ECO:0000256" key="6">
    <source>
        <dbReference type="ARBA" id="ARBA00022960"/>
    </source>
</evidence>
<dbReference type="InterPro" id="IPR005490">
    <property type="entry name" value="LD_TPept_cat_dom"/>
</dbReference>
<dbReference type="SMART" id="SM00257">
    <property type="entry name" value="LysM"/>
    <property type="match status" value="1"/>
</dbReference>
<keyword evidence="8" id="KW-0961">Cell wall biogenesis/degradation</keyword>
<dbReference type="GO" id="GO:0018104">
    <property type="term" value="P:peptidoglycan-protein cross-linking"/>
    <property type="evidence" value="ECO:0007669"/>
    <property type="project" value="TreeGrafter"/>
</dbReference>
<evidence type="ECO:0000259" key="10">
    <source>
        <dbReference type="PROSITE" id="PS52029"/>
    </source>
</evidence>
<sequence>MTRYPSSSYSRRRGRSRKSLYVILLIIAAVNAFIRGSNPFDKNKNEASATLIGADVENEIILPAPQPILPEIVPEPTFESDPKSTALIAEAMKLIDAKAARIIEARDILNEVLPMAMSERQRVFVKGQLSVLADKWLFSRSIYRQDWLCGSYKVEPGDILSKIGNQFKVPHEILMQINKISCPEALRAGETIKVIKGPFHARVYRSTFTMDLYLQNTFVRSFPVGLGRPGEETPTGTWLVKPDAKLVKPTWTDLDTGKRYEPEDPDYPLGSRWIGLEGIAGGAVGRTGFAIHGTKDPGQIGTASSQGCIRLHNSDAILIYNLLMPGFSRVVIVE</sequence>
<evidence type="ECO:0000256" key="1">
    <source>
        <dbReference type="ARBA" id="ARBA00004752"/>
    </source>
</evidence>
<dbReference type="GO" id="GO:0008360">
    <property type="term" value="P:regulation of cell shape"/>
    <property type="evidence" value="ECO:0007669"/>
    <property type="project" value="UniProtKB-KW"/>
</dbReference>
<dbReference type="Gene3D" id="2.40.440.10">
    <property type="entry name" value="L,D-transpeptidase catalytic domain-like"/>
    <property type="match status" value="1"/>
</dbReference>
<accession>A0A0F8ZXZ0</accession>
<dbReference type="PROSITE" id="PS52029">
    <property type="entry name" value="LD_TPASE"/>
    <property type="match status" value="1"/>
</dbReference>
<dbReference type="Pfam" id="PF01476">
    <property type="entry name" value="LysM"/>
    <property type="match status" value="1"/>
</dbReference>
<keyword evidence="3" id="KW-0328">Glycosyltransferase</keyword>
<dbReference type="GO" id="GO:0016757">
    <property type="term" value="F:glycosyltransferase activity"/>
    <property type="evidence" value="ECO:0007669"/>
    <property type="project" value="UniProtKB-KW"/>
</dbReference>
<dbReference type="Pfam" id="PF03734">
    <property type="entry name" value="YkuD"/>
    <property type="match status" value="1"/>
</dbReference>
<evidence type="ECO:0000313" key="11">
    <source>
        <dbReference type="EMBL" id="KKK64816.1"/>
    </source>
</evidence>
<proteinExistence type="inferred from homology"/>
<feature type="domain" description="LysM" evidence="9">
    <location>
        <begin position="150"/>
        <end position="194"/>
    </location>
</feature>
<keyword evidence="6" id="KW-0133">Cell shape</keyword>
<dbReference type="InterPro" id="IPR018392">
    <property type="entry name" value="LysM"/>
</dbReference>
<evidence type="ECO:0000256" key="7">
    <source>
        <dbReference type="ARBA" id="ARBA00022984"/>
    </source>
</evidence>
<dbReference type="PROSITE" id="PS51782">
    <property type="entry name" value="LYSM"/>
    <property type="match status" value="1"/>
</dbReference>
<keyword evidence="4" id="KW-0808">Transferase</keyword>
<name>A0A0F8ZXZ0_9ZZZZ</name>
<keyword evidence="5" id="KW-0378">Hydrolase</keyword>
<evidence type="ECO:0000256" key="3">
    <source>
        <dbReference type="ARBA" id="ARBA00022676"/>
    </source>
</evidence>
<dbReference type="CDD" id="cd00118">
    <property type="entry name" value="LysM"/>
    <property type="match status" value="1"/>
</dbReference>
<comment type="pathway">
    <text evidence="1">Cell wall biogenesis; peptidoglycan biosynthesis.</text>
</comment>
<dbReference type="InterPro" id="IPR036779">
    <property type="entry name" value="LysM_dom_sf"/>
</dbReference>
<dbReference type="EMBL" id="LAZR01060851">
    <property type="protein sequence ID" value="KKK64816.1"/>
    <property type="molecule type" value="Genomic_DNA"/>
</dbReference>
<dbReference type="Gene3D" id="3.10.350.10">
    <property type="entry name" value="LysM domain"/>
    <property type="match status" value="1"/>
</dbReference>
<keyword evidence="7" id="KW-0573">Peptidoglycan synthesis</keyword>
<dbReference type="CDD" id="cd16913">
    <property type="entry name" value="YkuD_like"/>
    <property type="match status" value="1"/>
</dbReference>
<dbReference type="SUPFAM" id="SSF54106">
    <property type="entry name" value="LysM domain"/>
    <property type="match status" value="1"/>
</dbReference>
<dbReference type="UniPathway" id="UPA00219"/>
<evidence type="ECO:0000259" key="9">
    <source>
        <dbReference type="PROSITE" id="PS51782"/>
    </source>
</evidence>
<evidence type="ECO:0000256" key="5">
    <source>
        <dbReference type="ARBA" id="ARBA00022801"/>
    </source>
</evidence>
<comment type="similarity">
    <text evidence="2">Belongs to the YkuD family.</text>
</comment>
<comment type="caution">
    <text evidence="11">The sequence shown here is derived from an EMBL/GenBank/DDBJ whole genome shotgun (WGS) entry which is preliminary data.</text>
</comment>
<evidence type="ECO:0000256" key="4">
    <source>
        <dbReference type="ARBA" id="ARBA00022679"/>
    </source>
</evidence>
<dbReference type="GO" id="GO:0071972">
    <property type="term" value="F:peptidoglycan L,D-transpeptidase activity"/>
    <property type="evidence" value="ECO:0007669"/>
    <property type="project" value="TreeGrafter"/>
</dbReference>
<dbReference type="PANTHER" id="PTHR30582:SF24">
    <property type="entry name" value="L,D-TRANSPEPTIDASE ERFK_SRFK-RELATED"/>
    <property type="match status" value="1"/>
</dbReference>
<dbReference type="GO" id="GO:0071555">
    <property type="term" value="P:cell wall organization"/>
    <property type="evidence" value="ECO:0007669"/>
    <property type="project" value="UniProtKB-KW"/>
</dbReference>
<dbReference type="InterPro" id="IPR038063">
    <property type="entry name" value="Transpep_catalytic_dom"/>
</dbReference>
<organism evidence="11">
    <name type="scientific">marine sediment metagenome</name>
    <dbReference type="NCBI Taxonomy" id="412755"/>
    <lineage>
        <taxon>unclassified sequences</taxon>
        <taxon>metagenomes</taxon>
        <taxon>ecological metagenomes</taxon>
    </lineage>
</organism>
<dbReference type="SUPFAM" id="SSF141523">
    <property type="entry name" value="L,D-transpeptidase catalytic domain-like"/>
    <property type="match status" value="1"/>
</dbReference>
<gene>
    <name evidence="11" type="ORF">LCGC14_2980390</name>
</gene>
<dbReference type="InterPro" id="IPR050979">
    <property type="entry name" value="LD-transpeptidase"/>
</dbReference>